<organism evidence="2 3">
    <name type="scientific">Methylobacterium symbioticum</name>
    <dbReference type="NCBI Taxonomy" id="2584084"/>
    <lineage>
        <taxon>Bacteria</taxon>
        <taxon>Pseudomonadati</taxon>
        <taxon>Pseudomonadota</taxon>
        <taxon>Alphaproteobacteria</taxon>
        <taxon>Hyphomicrobiales</taxon>
        <taxon>Methylobacteriaceae</taxon>
        <taxon>Methylobacterium</taxon>
    </lineage>
</organism>
<name>A0A509EJ66_9HYPH</name>
<proteinExistence type="predicted"/>
<dbReference type="AlphaFoldDB" id="A0A509EJ66"/>
<feature type="compositionally biased region" description="Polar residues" evidence="1">
    <location>
        <begin position="1"/>
        <end position="10"/>
    </location>
</feature>
<dbReference type="EMBL" id="CABFPH010000074">
    <property type="protein sequence ID" value="VUD73519.1"/>
    <property type="molecule type" value="Genomic_DNA"/>
</dbReference>
<reference evidence="2 3" key="1">
    <citation type="submission" date="2019-06" db="EMBL/GenBank/DDBJ databases">
        <authorList>
            <person name="Rodrigo-Torres L."/>
            <person name="Arahal R. D."/>
            <person name="Lucena T."/>
        </authorList>
    </citation>
    <scope>NUCLEOTIDE SEQUENCE [LARGE SCALE GENOMIC DNA]</scope>
    <source>
        <strain evidence="2 3">SB0023/3</strain>
    </source>
</reference>
<sequence length="254" mass="27388">MEARSTQRIPSVTGGGPDGGCQRRSEGPVHALRAAATRWPDRDKPHEVQPSLAIETNFVESAPSAHAKIRTGFLENLSRRRVGGTPGFSDHSCAAPIPAVGLLNQAGEVRTNCHGAASRTTSRSLRSRRGCATRFDVVVEADPARREMSRPRSIRRSEQVRAVAVSKPVALGAAIRPWRPLALRWPYAGVSAASWEPANSPSSAPHRSAGEPYVVLSCRTHERATRRAAEADCHQSQSSLRAAARKGNVLRESS</sequence>
<evidence type="ECO:0000313" key="3">
    <source>
        <dbReference type="Proteomes" id="UP000410984"/>
    </source>
</evidence>
<feature type="region of interest" description="Disordered" evidence="1">
    <location>
        <begin position="1"/>
        <end position="45"/>
    </location>
</feature>
<keyword evidence="3" id="KW-1185">Reference proteome</keyword>
<evidence type="ECO:0000313" key="2">
    <source>
        <dbReference type="EMBL" id="VUD73519.1"/>
    </source>
</evidence>
<accession>A0A509EJ66</accession>
<feature type="region of interest" description="Disordered" evidence="1">
    <location>
        <begin position="227"/>
        <end position="254"/>
    </location>
</feature>
<evidence type="ECO:0000256" key="1">
    <source>
        <dbReference type="SAM" id="MobiDB-lite"/>
    </source>
</evidence>
<dbReference type="Proteomes" id="UP000410984">
    <property type="component" value="Unassembled WGS sequence"/>
</dbReference>
<protein>
    <submittedName>
        <fullName evidence="2">Uncharacterized protein</fullName>
    </submittedName>
</protein>
<gene>
    <name evidence="2" type="ORF">MET9862_04136</name>
</gene>